<feature type="compositionally biased region" description="Low complexity" evidence="2">
    <location>
        <begin position="824"/>
        <end position="837"/>
    </location>
</feature>
<reference evidence="6" key="1">
    <citation type="submission" date="2016-04" db="EMBL/GenBank/DDBJ databases">
        <authorList>
            <person name="Nguyen H.D."/>
            <person name="Kesanakurti P."/>
            <person name="Cullis J."/>
            <person name="Levesque C.A."/>
            <person name="Hambleton S."/>
        </authorList>
    </citation>
    <scope>NUCLEOTIDE SEQUENCE</scope>
    <source>
        <strain evidence="6">DAOMC 238032</strain>
    </source>
</reference>
<feature type="region of interest" description="Disordered" evidence="2">
    <location>
        <begin position="1934"/>
        <end position="1968"/>
    </location>
</feature>
<sequence>MVKSQDIFSPTTTPSLKCLAVAYFPSKGASRMNRPALVELFLQGMADEEVQLYEKASRRRLEELDDISHLLPVVHRQMQDRYGDLFPKYLQSGSRTNDARLSRMRDSTHPRIAEPAAIRTQDSASARVLTVTEALSPEANVWPKPIDKAIQDECMSGFLDHTNLKAAKTCAVCARRTFSNDLLFTKDDLKCSTVSAERLDLDLLAITDPHVLARPEHHFEYGHPSLKGLALERAGVHIVNEDVQLDVCGDCLSSLTHDPPTLPGLALANGNLRGVLPDDLQDITWLEERLCAKYLASAYVIRLYDLTSPGAAESRPRVMKGHACSFPLNTVSTAVKLPWAFGDGGPILSCIVIGPRKPRREDLRKVFKVRRNKVLSLMKYLRTHFKDYPQIPIDEEALLALPENDVPELIMRHVIYEARGEVPSLFDQETAGLEQHPALIPEDAEDEDPDGGTFLEHHGTIDINGVSIPVHYRTAVALANATGTQQPDPAAQQTDSAVKYVTGTERPDLVIKHGTKFVQEYNNPGLFPGMFPTLFPWGVGGFEGTRTTPLSFNRQATYLLDLAQNDFRRHWSYIFIVANIKQRRAVHLGTRLACKARDHEHFTTLLAGLDSTVVKRVSQRVARGEDLHGVTGVEGRIFSLLKKCELVSAMVPGSKAIMNRARADIRAYIGEFGIFQLFLTLNPSPTHSPVFQVFFGDETVDLEVPCPTLPSASARAKRVADDPVAAADYFHFHLAAVFHCLLGWDMRKKKPSAQGGILGELAAYFLVKEFTMRGQLHSHCLLWLKGGLNPSTLRAKLRNSDEFRARYLQFFDDLIAHELPPSPTTAAPSTSSEVTPARFPRQERPPHPSDPDYALKFAEDHRLLGEAVQRHRCTFTCFKGGRDSCRFLFPHELNEHPAFDAATNSVYPRIRDGTVNWHNPLLLVATRHNHDLKAVQSGKSGVAAASYITSYATKSDETPANQILMINTVYERMDKTDTDTSDAQALLSRCVMQFGRERQLHAQQAVSYVRDLGDTLQSHKTVPMLSGRLVRTALQLFGPARQDSGDPEPEPAQQDADRPATQDAFAQGEVMLADNAMELDGAELEAEGGPIVEASNGAITHEERESEDAYLLPLNNKGMAHQVEDYLHRGDTLADLTFYDFVRCCKIIKKPRRWNKNHHPLGEDHANVAEHCHRYAPDAPLGIPRAIFSSFPRSNGTDRHGDSYCSSMLAHFIPFSEDRPLKQQHQTWEQVYADALFSTDAQRIMSNWAALTECEDARDDEQLCRRKREAARSFDMDADITLCRDGDEEAGADNPNADVDMELLTQQTRQSKETLSYMSALAKSGWFDSDNRTGPGSSNNEADSPVVSFDAKQRRRWTAEQDILEAQTKADLSIPKATQGILAEQLDFEEDHAMGATNSSVSEDFQEIAPPPTRRYLWTERAPNEMLDALATERNLKPSQALAFTMAGRRFLENLSGVEGKPLRLLMHGEAGTGKTVVVRLLRELMDRFGQGKTIMFMAPTGKAAAAIGGTTQHSAFGLDVQQRGLTTDELNAAPASDTGRRIRFLQDKFKNVKWLFFDEVSMTSCEVLAEIDHALRVGTQQLDEPFGGVNVLFAGDLCQLPPVLSSPLYSRASITSLSAEQRTKVELGRAAWLQVDEVVEFHEQMRMQDAGMAAALSRLRIRACTHDDVNLFNSNVLRSTENPTGVEVKGRGGLVVLARTNATVRALNERKASVQASMDRKNLTTSHAIDKSSVSMDSALRRTLLSYNGQSQKRKIGAARLPLYIGMPIVYRGRNASICLGVTNGAFGSVAGWDVSTDKWGHKVATGAVIRFDEEAQWSLTGLQPGCLPVYPATTSFSFKDEDDVKHSISRRQLPLQPRFAMTVHSAQGMTSKGGVAVELSNGGFEAYVSASRCTRREDVFLLKAVDLRQLNSPPLPEALRAELSRLQTLANRTKTKHGHQHWRLSSQRGSDNSNDQGSPTKRPRTK</sequence>
<evidence type="ECO:0000256" key="1">
    <source>
        <dbReference type="RuleBase" id="RU363044"/>
    </source>
</evidence>
<dbReference type="Pfam" id="PF14214">
    <property type="entry name" value="Helitron_like_N"/>
    <property type="match status" value="1"/>
</dbReference>
<proteinExistence type="inferred from homology"/>
<comment type="similarity">
    <text evidence="1">Belongs to the helicase family.</text>
</comment>
<keyword evidence="1" id="KW-0234">DNA repair</keyword>
<evidence type="ECO:0000256" key="2">
    <source>
        <dbReference type="SAM" id="MobiDB-lite"/>
    </source>
</evidence>
<dbReference type="GO" id="GO:0000723">
    <property type="term" value="P:telomere maintenance"/>
    <property type="evidence" value="ECO:0007669"/>
    <property type="project" value="InterPro"/>
</dbReference>
<feature type="compositionally biased region" description="Basic and acidic residues" evidence="2">
    <location>
        <begin position="840"/>
        <end position="850"/>
    </location>
</feature>
<evidence type="ECO:0000259" key="3">
    <source>
        <dbReference type="Pfam" id="PF05970"/>
    </source>
</evidence>
<gene>
    <name evidence="6" type="ORF">A4X03_0g5341</name>
</gene>
<evidence type="ECO:0000313" key="7">
    <source>
        <dbReference type="Proteomes" id="UP000077671"/>
    </source>
</evidence>
<dbReference type="Gene3D" id="3.40.50.300">
    <property type="entry name" value="P-loop containing nucleotide triphosphate hydrolases"/>
    <property type="match status" value="1"/>
</dbReference>
<dbReference type="Proteomes" id="UP000077671">
    <property type="component" value="Unassembled WGS sequence"/>
</dbReference>
<keyword evidence="1" id="KW-0347">Helicase</keyword>
<feature type="domain" description="DNA helicase Pif1-like DEAD-box helicase" evidence="3">
    <location>
        <begin position="1461"/>
        <end position="1651"/>
    </location>
</feature>
<feature type="region of interest" description="Disordered" evidence="2">
    <location>
        <begin position="820"/>
        <end position="851"/>
    </location>
</feature>
<feature type="domain" description="DUF6570" evidence="5">
    <location>
        <begin position="261"/>
        <end position="398"/>
    </location>
</feature>
<reference evidence="6" key="2">
    <citation type="journal article" date="2019" name="IMA Fungus">
        <title>Genome sequencing and comparison of five Tilletia species to identify candidate genes for the detection of regulated species infecting wheat.</title>
        <authorList>
            <person name="Nguyen H.D.T."/>
            <person name="Sultana T."/>
            <person name="Kesanakurti P."/>
            <person name="Hambleton S."/>
        </authorList>
    </citation>
    <scope>NUCLEOTIDE SEQUENCE</scope>
    <source>
        <strain evidence="6">DAOMC 238032</strain>
    </source>
</reference>
<dbReference type="GO" id="GO:0006281">
    <property type="term" value="P:DNA repair"/>
    <property type="evidence" value="ECO:0007669"/>
    <property type="project" value="UniProtKB-KW"/>
</dbReference>
<dbReference type="PANTHER" id="PTHR47642:SF5">
    <property type="entry name" value="ATP-DEPENDENT DNA HELICASE"/>
    <property type="match status" value="1"/>
</dbReference>
<keyword evidence="1" id="KW-0547">Nucleotide-binding</keyword>
<dbReference type="InterPro" id="IPR010285">
    <property type="entry name" value="DNA_helicase_pif1-like_DEAD"/>
</dbReference>
<evidence type="ECO:0000259" key="5">
    <source>
        <dbReference type="Pfam" id="PF20209"/>
    </source>
</evidence>
<dbReference type="InterPro" id="IPR046700">
    <property type="entry name" value="DUF6570"/>
</dbReference>
<organism evidence="6 7">
    <name type="scientific">Tilletia caries</name>
    <name type="common">wheat bunt fungus</name>
    <dbReference type="NCBI Taxonomy" id="13290"/>
    <lineage>
        <taxon>Eukaryota</taxon>
        <taxon>Fungi</taxon>
        <taxon>Dikarya</taxon>
        <taxon>Basidiomycota</taxon>
        <taxon>Ustilaginomycotina</taxon>
        <taxon>Exobasidiomycetes</taxon>
        <taxon>Tilletiales</taxon>
        <taxon>Tilletiaceae</taxon>
        <taxon>Tilletia</taxon>
    </lineage>
</organism>
<dbReference type="EMBL" id="LWDD02000839">
    <property type="protein sequence ID" value="KAE8256504.1"/>
    <property type="molecule type" value="Genomic_DNA"/>
</dbReference>
<dbReference type="PANTHER" id="PTHR47642">
    <property type="entry name" value="ATP-DEPENDENT DNA HELICASE"/>
    <property type="match status" value="1"/>
</dbReference>
<dbReference type="Pfam" id="PF20209">
    <property type="entry name" value="DUF6570"/>
    <property type="match status" value="1"/>
</dbReference>
<name>A0A177UCD6_9BASI</name>
<dbReference type="InterPro" id="IPR051055">
    <property type="entry name" value="PIF1_helicase"/>
</dbReference>
<dbReference type="EC" id="5.6.2.3" evidence="1"/>
<dbReference type="SUPFAM" id="SSF52540">
    <property type="entry name" value="P-loop containing nucleoside triphosphate hydrolases"/>
    <property type="match status" value="2"/>
</dbReference>
<dbReference type="InterPro" id="IPR027417">
    <property type="entry name" value="P-loop_NTPase"/>
</dbReference>
<dbReference type="InterPro" id="IPR025476">
    <property type="entry name" value="Helitron_helicase-like"/>
</dbReference>
<keyword evidence="1" id="KW-0227">DNA damage</keyword>
<comment type="catalytic activity">
    <reaction evidence="1">
        <text>ATP + H2O = ADP + phosphate + H(+)</text>
        <dbReference type="Rhea" id="RHEA:13065"/>
        <dbReference type="ChEBI" id="CHEBI:15377"/>
        <dbReference type="ChEBI" id="CHEBI:15378"/>
        <dbReference type="ChEBI" id="CHEBI:30616"/>
        <dbReference type="ChEBI" id="CHEBI:43474"/>
        <dbReference type="ChEBI" id="CHEBI:456216"/>
        <dbReference type="EC" id="5.6.2.3"/>
    </reaction>
</comment>
<comment type="caution">
    <text evidence="6">The sequence shown here is derived from an EMBL/GenBank/DDBJ whole genome shotgun (WGS) entry which is preliminary data.</text>
</comment>
<feature type="region of interest" description="Disordered" evidence="2">
    <location>
        <begin position="1039"/>
        <end position="1061"/>
    </location>
</feature>
<dbReference type="GO" id="GO:0006310">
    <property type="term" value="P:DNA recombination"/>
    <property type="evidence" value="ECO:0007669"/>
    <property type="project" value="UniProtKB-KW"/>
</dbReference>
<feature type="domain" description="Helitron helicase-like" evidence="4">
    <location>
        <begin position="564"/>
        <end position="782"/>
    </location>
</feature>
<evidence type="ECO:0000259" key="4">
    <source>
        <dbReference type="Pfam" id="PF14214"/>
    </source>
</evidence>
<dbReference type="GO" id="GO:0016787">
    <property type="term" value="F:hydrolase activity"/>
    <property type="evidence" value="ECO:0007669"/>
    <property type="project" value="UniProtKB-KW"/>
</dbReference>
<evidence type="ECO:0000313" key="6">
    <source>
        <dbReference type="EMBL" id="KAE8256504.1"/>
    </source>
</evidence>
<comment type="cofactor">
    <cofactor evidence="1">
        <name>Mg(2+)</name>
        <dbReference type="ChEBI" id="CHEBI:18420"/>
    </cofactor>
</comment>
<keyword evidence="1" id="KW-0067">ATP-binding</keyword>
<keyword evidence="1" id="KW-0378">Hydrolase</keyword>
<feature type="compositionally biased region" description="Basic residues" evidence="2">
    <location>
        <begin position="1935"/>
        <end position="1944"/>
    </location>
</feature>
<dbReference type="Pfam" id="PF05970">
    <property type="entry name" value="PIF1"/>
    <property type="match status" value="1"/>
</dbReference>
<accession>A0A177UCD6</accession>
<dbReference type="GO" id="GO:0005524">
    <property type="term" value="F:ATP binding"/>
    <property type="evidence" value="ECO:0007669"/>
    <property type="project" value="UniProtKB-KW"/>
</dbReference>
<keyword evidence="1" id="KW-0233">DNA recombination</keyword>
<dbReference type="GO" id="GO:0043139">
    <property type="term" value="F:5'-3' DNA helicase activity"/>
    <property type="evidence" value="ECO:0007669"/>
    <property type="project" value="UniProtKB-EC"/>
</dbReference>
<protein>
    <recommendedName>
        <fullName evidence="1">ATP-dependent DNA helicase</fullName>
        <ecNumber evidence="1">5.6.2.3</ecNumber>
    </recommendedName>
</protein>
<feature type="compositionally biased region" description="Polar residues" evidence="2">
    <location>
        <begin position="1945"/>
        <end position="1961"/>
    </location>
</feature>